<accession>A0A2C9V4S0</accession>
<feature type="region of interest" description="Disordered" evidence="1">
    <location>
        <begin position="1"/>
        <end position="39"/>
    </location>
</feature>
<dbReference type="Gramene" id="Manes.10G043400.1.v8.1">
    <property type="protein sequence ID" value="Manes.10G043400.1.v8.1.CDS.1"/>
    <property type="gene ID" value="Manes.10G043400.v8.1"/>
</dbReference>
<dbReference type="EMBL" id="CM004396">
    <property type="protein sequence ID" value="OAY38805.1"/>
    <property type="molecule type" value="Genomic_DNA"/>
</dbReference>
<feature type="region of interest" description="Disordered" evidence="1">
    <location>
        <begin position="95"/>
        <end position="126"/>
    </location>
</feature>
<keyword evidence="3" id="KW-1185">Reference proteome</keyword>
<organism evidence="2 3">
    <name type="scientific">Manihot esculenta</name>
    <name type="common">Cassava</name>
    <name type="synonym">Jatropha manihot</name>
    <dbReference type="NCBI Taxonomy" id="3983"/>
    <lineage>
        <taxon>Eukaryota</taxon>
        <taxon>Viridiplantae</taxon>
        <taxon>Streptophyta</taxon>
        <taxon>Embryophyta</taxon>
        <taxon>Tracheophyta</taxon>
        <taxon>Spermatophyta</taxon>
        <taxon>Magnoliopsida</taxon>
        <taxon>eudicotyledons</taxon>
        <taxon>Gunneridae</taxon>
        <taxon>Pentapetalae</taxon>
        <taxon>rosids</taxon>
        <taxon>fabids</taxon>
        <taxon>Malpighiales</taxon>
        <taxon>Euphorbiaceae</taxon>
        <taxon>Crotonoideae</taxon>
        <taxon>Manihoteae</taxon>
        <taxon>Manihot</taxon>
    </lineage>
</organism>
<evidence type="ECO:0000313" key="3">
    <source>
        <dbReference type="Proteomes" id="UP000091857"/>
    </source>
</evidence>
<feature type="compositionally biased region" description="Low complexity" evidence="1">
    <location>
        <begin position="110"/>
        <end position="121"/>
    </location>
</feature>
<gene>
    <name evidence="2" type="ORF">MANES_10G043400v8</name>
</gene>
<dbReference type="PANTHER" id="PTHR34130:SF10">
    <property type="match status" value="1"/>
</dbReference>
<dbReference type="OMA" id="KTSPRRC"/>
<name>A0A2C9V4S0_MANES</name>
<dbReference type="Proteomes" id="UP000091857">
    <property type="component" value="Chromosome 10"/>
</dbReference>
<sequence length="207" mass="22881">MEDFSDDQDTISLSDLPLSHQQNESITELHDPQGSDDSHEDFLFEFSEIPSSLETDSFAPDNVIFCGKILICKTEQPPPPSMSSAGLLKENNKVSSNLLTSKSSPPEATKSLIRSSSSGNSRKQRKFLIGVGKIPTKMELNDIRERQKRQAPPPMFRAVVSDEAPVVHRGSGKSRRMGLRTFSCRTHLCSGLQKVSFPCFPLSKTAL</sequence>
<feature type="compositionally biased region" description="Basic and acidic residues" evidence="1">
    <location>
        <begin position="27"/>
        <end position="39"/>
    </location>
</feature>
<evidence type="ECO:0000256" key="1">
    <source>
        <dbReference type="SAM" id="MobiDB-lite"/>
    </source>
</evidence>
<dbReference type="AlphaFoldDB" id="A0A2C9V4S0"/>
<evidence type="ECO:0000313" key="2">
    <source>
        <dbReference type="EMBL" id="OAY38805.1"/>
    </source>
</evidence>
<protein>
    <submittedName>
        <fullName evidence="2">Uncharacterized protein</fullName>
    </submittedName>
</protein>
<feature type="compositionally biased region" description="Polar residues" evidence="1">
    <location>
        <begin position="95"/>
        <end position="106"/>
    </location>
</feature>
<reference evidence="3" key="1">
    <citation type="journal article" date="2016" name="Nat. Biotechnol.">
        <title>Sequencing wild and cultivated cassava and related species reveals extensive interspecific hybridization and genetic diversity.</title>
        <authorList>
            <person name="Bredeson J.V."/>
            <person name="Lyons J.B."/>
            <person name="Prochnik S.E."/>
            <person name="Wu G.A."/>
            <person name="Ha C.M."/>
            <person name="Edsinger-Gonzales E."/>
            <person name="Grimwood J."/>
            <person name="Schmutz J."/>
            <person name="Rabbi I.Y."/>
            <person name="Egesi C."/>
            <person name="Nauluvula P."/>
            <person name="Lebot V."/>
            <person name="Ndunguru J."/>
            <person name="Mkamilo G."/>
            <person name="Bart R.S."/>
            <person name="Setter T.L."/>
            <person name="Gleadow R.M."/>
            <person name="Kulakow P."/>
            <person name="Ferguson M.E."/>
            <person name="Rounsley S."/>
            <person name="Rokhsar D.S."/>
        </authorList>
    </citation>
    <scope>NUCLEOTIDE SEQUENCE [LARGE SCALE GENOMIC DNA]</scope>
    <source>
        <strain evidence="3">cv. AM560-2</strain>
    </source>
</reference>
<comment type="caution">
    <text evidence="2">The sequence shown here is derived from an EMBL/GenBank/DDBJ whole genome shotgun (WGS) entry which is preliminary data.</text>
</comment>
<dbReference type="PANTHER" id="PTHR34130">
    <property type="entry name" value="OS08G0243800 PROTEIN"/>
    <property type="match status" value="1"/>
</dbReference>
<proteinExistence type="predicted"/>